<evidence type="ECO:0000313" key="3">
    <source>
        <dbReference type="Proteomes" id="UP001642540"/>
    </source>
</evidence>
<comment type="caution">
    <text evidence="2">The sequence shown here is derived from an EMBL/GenBank/DDBJ whole genome shotgun (WGS) entry which is preliminary data.</text>
</comment>
<keyword evidence="3" id="KW-1185">Reference proteome</keyword>
<keyword evidence="1" id="KW-1133">Transmembrane helix</keyword>
<protein>
    <submittedName>
        <fullName evidence="2">Uncharacterized protein</fullName>
    </submittedName>
</protein>
<name>A0ABP1RLE2_9HEXA</name>
<proteinExistence type="predicted"/>
<feature type="transmembrane region" description="Helical" evidence="1">
    <location>
        <begin position="36"/>
        <end position="62"/>
    </location>
</feature>
<keyword evidence="1" id="KW-0812">Transmembrane</keyword>
<keyword evidence="1" id="KW-0472">Membrane</keyword>
<sequence>MMWIFPCHLVPLAYFTLPECLNPSYQSDWSIYSKFQLMIVCIIVMCLYIDFAGDFLLFFIHFTLVQSYCLYRYVQLVDKHIAAKPEQAVRHLPLYRQIQILNQYYNAIQKNDLIIAHEYVLIMAVIISVFTLISVGTEVFLPRFILHSLNGFDTAILLLVCNTIMGQMHSASKQFCTKNKDQILSNKLASKHTKWIQRYLKSCAFLKCNVGDVNFIEELTPLVMLNFCINQIVSLVLLKK</sequence>
<gene>
    <name evidence="2" type="ORF">ODALV1_LOCUS23534</name>
</gene>
<evidence type="ECO:0000313" key="2">
    <source>
        <dbReference type="EMBL" id="CAL8130034.1"/>
    </source>
</evidence>
<dbReference type="EMBL" id="CAXLJM020000081">
    <property type="protein sequence ID" value="CAL8130034.1"/>
    <property type="molecule type" value="Genomic_DNA"/>
</dbReference>
<reference evidence="2 3" key="1">
    <citation type="submission" date="2024-08" db="EMBL/GenBank/DDBJ databases">
        <authorList>
            <person name="Cucini C."/>
            <person name="Frati F."/>
        </authorList>
    </citation>
    <scope>NUCLEOTIDE SEQUENCE [LARGE SCALE GENOMIC DNA]</scope>
</reference>
<feature type="transmembrane region" description="Helical" evidence="1">
    <location>
        <begin position="119"/>
        <end position="141"/>
    </location>
</feature>
<organism evidence="2 3">
    <name type="scientific">Orchesella dallaii</name>
    <dbReference type="NCBI Taxonomy" id="48710"/>
    <lineage>
        <taxon>Eukaryota</taxon>
        <taxon>Metazoa</taxon>
        <taxon>Ecdysozoa</taxon>
        <taxon>Arthropoda</taxon>
        <taxon>Hexapoda</taxon>
        <taxon>Collembola</taxon>
        <taxon>Entomobryomorpha</taxon>
        <taxon>Entomobryoidea</taxon>
        <taxon>Orchesellidae</taxon>
        <taxon>Orchesellinae</taxon>
        <taxon>Orchesella</taxon>
    </lineage>
</organism>
<accession>A0ABP1RLE2</accession>
<dbReference type="Proteomes" id="UP001642540">
    <property type="component" value="Unassembled WGS sequence"/>
</dbReference>
<evidence type="ECO:0000256" key="1">
    <source>
        <dbReference type="SAM" id="Phobius"/>
    </source>
</evidence>